<feature type="region of interest" description="Disordered" evidence="2">
    <location>
        <begin position="113"/>
        <end position="143"/>
    </location>
</feature>
<reference evidence="6" key="1">
    <citation type="submission" date="2024-07" db="EMBL/GenBank/DDBJ databases">
        <title>Two chromosome-level genome assemblies of Korean endemic species Abeliophyllum distichum and Forsythia ovata (Oleaceae).</title>
        <authorList>
            <person name="Jang H."/>
        </authorList>
    </citation>
    <scope>NUCLEOTIDE SEQUENCE [LARGE SCALE GENOMIC DNA]</scope>
</reference>
<evidence type="ECO:0000256" key="1">
    <source>
        <dbReference type="ARBA" id="ARBA00022801"/>
    </source>
</evidence>
<accession>A0ABD1WPF4</accession>
<dbReference type="InterPro" id="IPR000330">
    <property type="entry name" value="SNF2_N"/>
</dbReference>
<keyword evidence="5" id="KW-0547">Nucleotide-binding</keyword>
<dbReference type="Pfam" id="PF00271">
    <property type="entry name" value="Helicase_C"/>
    <property type="match status" value="1"/>
</dbReference>
<dbReference type="PROSITE" id="PS51194">
    <property type="entry name" value="HELICASE_CTER"/>
    <property type="match status" value="1"/>
</dbReference>
<dbReference type="InterPro" id="IPR001650">
    <property type="entry name" value="Helicase_C-like"/>
</dbReference>
<dbReference type="Gene3D" id="3.40.50.10810">
    <property type="entry name" value="Tandem AAA-ATPase domain"/>
    <property type="match status" value="1"/>
</dbReference>
<comment type="caution">
    <text evidence="5">The sequence shown here is derived from an EMBL/GenBank/DDBJ whole genome shotgun (WGS) entry which is preliminary data.</text>
</comment>
<dbReference type="Pfam" id="PF00176">
    <property type="entry name" value="SNF2-rel_dom"/>
    <property type="match status" value="1"/>
</dbReference>
<dbReference type="PANTHER" id="PTHR10799">
    <property type="entry name" value="SNF2/RAD54 HELICASE FAMILY"/>
    <property type="match status" value="1"/>
</dbReference>
<feature type="domain" description="Helicase C-terminal" evidence="4">
    <location>
        <begin position="515"/>
        <end position="683"/>
    </location>
</feature>
<dbReference type="SMART" id="SM00490">
    <property type="entry name" value="HELICc"/>
    <property type="match status" value="1"/>
</dbReference>
<feature type="domain" description="Helicase ATP-binding" evidence="3">
    <location>
        <begin position="200"/>
        <end position="368"/>
    </location>
</feature>
<dbReference type="EMBL" id="JBFOLJ010000002">
    <property type="protein sequence ID" value="KAL2551554.1"/>
    <property type="molecule type" value="Genomic_DNA"/>
</dbReference>
<gene>
    <name evidence="5" type="ORF">Fot_05173</name>
</gene>
<evidence type="ECO:0000259" key="4">
    <source>
        <dbReference type="PROSITE" id="PS51194"/>
    </source>
</evidence>
<evidence type="ECO:0000313" key="6">
    <source>
        <dbReference type="Proteomes" id="UP001604277"/>
    </source>
</evidence>
<dbReference type="SUPFAM" id="SSF52540">
    <property type="entry name" value="P-loop containing nucleoside triphosphate hydrolases"/>
    <property type="match status" value="2"/>
</dbReference>
<dbReference type="SMART" id="SM00487">
    <property type="entry name" value="DEXDc"/>
    <property type="match status" value="1"/>
</dbReference>
<dbReference type="PROSITE" id="PS51192">
    <property type="entry name" value="HELICASE_ATP_BIND_1"/>
    <property type="match status" value="1"/>
</dbReference>
<sequence length="757" mass="86226">MVAENEKNDTLADSPTSVLEDEDNCKDAVGVKPEEELLFPAENADSSIISKSMAEEEEKLMGKRLKEEEEKMSEPKEEPLLNDIQFTKLDELLTQTQLYSEFLLEKMDTITMNGLENDDNTDKEGKRGRGSKRKAGTSYNTRKAKRAVAAMLTRSNDGVSAEDSTLTEEERVGKEQAELVPLLTGGKLKSYQIKGVKWMISLWQNGLNGILADQMGLGKTIQTIAFLAHLKGNGLDGPYLIIAPLSTLSNWMNEIARFAPSLSAIIYHGDKKARDELRRKHMPKTIGPKFPIIITSYEIALSDARRYLRHYSWKYVVVDEGHRLKNSKCKLVKELKQLPIENKLLLTGTPLQNNLAELWSLLNFILPDIFSSHEEFESWFDFSGKCNNEALKEELEEKRRAQVVAKLHAILRPFLLRRMKADVEQMLPRKKEIIIYATLTAHQKNFQDHLINRTLEDHLRETVDTGRGMKGKLSNLMIQLRKNCNHPDLLESAFDGSYFYPPVEQIVEQCGKFQLLDRLLTKLLARKHKVLIFSQWTKILDIMEYYFSEKGFEVCRIDGSVKLAERRRQIEEFNDVKSDYRIFLLSTRAGGLGINLTAADTCILYDSDWNPQMDLQAMDRCHRIGQTKPVHVYRLATAQSVEGRILKRAFSKLKLEHVVIGKGQFKQERTKADGSDVMTEEELLALLRDEEDGEDKWIQTSISDENLEKILDRSDLIVNSSEDKNPETKPTCVPLKGPGWEVVIPTTAGGMLSTLNS</sequence>
<dbReference type="InterPro" id="IPR049730">
    <property type="entry name" value="SNF2/RAD54-like_C"/>
</dbReference>
<dbReference type="AlphaFoldDB" id="A0ABD1WPF4"/>
<dbReference type="Proteomes" id="UP001604277">
    <property type="component" value="Unassembled WGS sequence"/>
</dbReference>
<dbReference type="Gene3D" id="3.40.50.300">
    <property type="entry name" value="P-loop containing nucleotide triphosphate hydrolases"/>
    <property type="match status" value="1"/>
</dbReference>
<evidence type="ECO:0000313" key="5">
    <source>
        <dbReference type="EMBL" id="KAL2551554.1"/>
    </source>
</evidence>
<keyword evidence="1" id="KW-0378">Hydrolase</keyword>
<keyword evidence="5" id="KW-0067">ATP-binding</keyword>
<feature type="region of interest" description="Disordered" evidence="2">
    <location>
        <begin position="1"/>
        <end position="26"/>
    </location>
</feature>
<dbReference type="GO" id="GO:0004386">
    <property type="term" value="F:helicase activity"/>
    <property type="evidence" value="ECO:0007669"/>
    <property type="project" value="UniProtKB-KW"/>
</dbReference>
<organism evidence="5 6">
    <name type="scientific">Forsythia ovata</name>
    <dbReference type="NCBI Taxonomy" id="205694"/>
    <lineage>
        <taxon>Eukaryota</taxon>
        <taxon>Viridiplantae</taxon>
        <taxon>Streptophyta</taxon>
        <taxon>Embryophyta</taxon>
        <taxon>Tracheophyta</taxon>
        <taxon>Spermatophyta</taxon>
        <taxon>Magnoliopsida</taxon>
        <taxon>eudicotyledons</taxon>
        <taxon>Gunneridae</taxon>
        <taxon>Pentapetalae</taxon>
        <taxon>asterids</taxon>
        <taxon>lamiids</taxon>
        <taxon>Lamiales</taxon>
        <taxon>Oleaceae</taxon>
        <taxon>Forsythieae</taxon>
        <taxon>Forsythia</taxon>
    </lineage>
</organism>
<dbReference type="FunFam" id="3.40.50.300:FF:001184">
    <property type="entry name" value="Chromatin complex subunit A 106"/>
    <property type="match status" value="1"/>
</dbReference>
<keyword evidence="6" id="KW-1185">Reference proteome</keyword>
<dbReference type="InterPro" id="IPR038718">
    <property type="entry name" value="SNF2-like_sf"/>
</dbReference>
<evidence type="ECO:0000256" key="2">
    <source>
        <dbReference type="SAM" id="MobiDB-lite"/>
    </source>
</evidence>
<dbReference type="FunFam" id="3.40.50.10810:FF:000030">
    <property type="entry name" value="ATP-dependent DNA helicase DDM1"/>
    <property type="match status" value="1"/>
</dbReference>
<dbReference type="InterPro" id="IPR027417">
    <property type="entry name" value="P-loop_NTPase"/>
</dbReference>
<protein>
    <submittedName>
        <fullName evidence="5">ATP-dependent DNA helicase DDM1</fullName>
    </submittedName>
</protein>
<dbReference type="GO" id="GO:0016787">
    <property type="term" value="F:hydrolase activity"/>
    <property type="evidence" value="ECO:0007669"/>
    <property type="project" value="UniProtKB-KW"/>
</dbReference>
<name>A0ABD1WPF4_9LAMI</name>
<feature type="compositionally biased region" description="Basic and acidic residues" evidence="2">
    <location>
        <begin position="1"/>
        <end position="10"/>
    </location>
</feature>
<evidence type="ECO:0000259" key="3">
    <source>
        <dbReference type="PROSITE" id="PS51192"/>
    </source>
</evidence>
<dbReference type="CDD" id="cd18793">
    <property type="entry name" value="SF2_C_SNF"/>
    <property type="match status" value="1"/>
</dbReference>
<keyword evidence="5" id="KW-0347">Helicase</keyword>
<proteinExistence type="predicted"/>
<dbReference type="InterPro" id="IPR014001">
    <property type="entry name" value="Helicase_ATP-bd"/>
</dbReference>